<accession>A0A543CLD6</accession>
<dbReference type="InterPro" id="IPR052923">
    <property type="entry name" value="UPF0718"/>
</dbReference>
<dbReference type="GO" id="GO:0005886">
    <property type="term" value="C:plasma membrane"/>
    <property type="evidence" value="ECO:0007669"/>
    <property type="project" value="UniProtKB-SubCell"/>
</dbReference>
<evidence type="ECO:0008006" key="10">
    <source>
        <dbReference type="Google" id="ProtNLM"/>
    </source>
</evidence>
<evidence type="ECO:0000256" key="6">
    <source>
        <dbReference type="ARBA" id="ARBA00023136"/>
    </source>
</evidence>
<feature type="transmembrane region" description="Helical" evidence="7">
    <location>
        <begin position="139"/>
        <end position="159"/>
    </location>
</feature>
<dbReference type="EMBL" id="VFOZ01000001">
    <property type="protein sequence ID" value="TQL97895.1"/>
    <property type="molecule type" value="Genomic_DNA"/>
</dbReference>
<reference evidence="8 9" key="1">
    <citation type="submission" date="2019-06" db="EMBL/GenBank/DDBJ databases">
        <title>Sequencing the genomes of 1000 actinobacteria strains.</title>
        <authorList>
            <person name="Klenk H.-P."/>
        </authorList>
    </citation>
    <scope>NUCLEOTIDE SEQUENCE [LARGE SCALE GENOMIC DNA]</scope>
    <source>
        <strain evidence="8 9">DSM 102200</strain>
    </source>
</reference>
<evidence type="ECO:0000256" key="5">
    <source>
        <dbReference type="ARBA" id="ARBA00022989"/>
    </source>
</evidence>
<proteinExistence type="inferred from homology"/>
<keyword evidence="4 7" id="KW-0812">Transmembrane</keyword>
<comment type="caution">
    <text evidence="8">The sequence shown here is derived from an EMBL/GenBank/DDBJ whole genome shotgun (WGS) entry which is preliminary data.</text>
</comment>
<evidence type="ECO:0000313" key="9">
    <source>
        <dbReference type="Proteomes" id="UP000316096"/>
    </source>
</evidence>
<evidence type="ECO:0000256" key="7">
    <source>
        <dbReference type="SAM" id="Phobius"/>
    </source>
</evidence>
<dbReference type="InterPro" id="IPR005524">
    <property type="entry name" value="DUF318"/>
</dbReference>
<dbReference type="PANTHER" id="PTHR34184">
    <property type="entry name" value="UPF0718 PROTEIN YCGR"/>
    <property type="match status" value="1"/>
</dbReference>
<feature type="transmembrane region" description="Helical" evidence="7">
    <location>
        <begin position="288"/>
        <end position="309"/>
    </location>
</feature>
<evidence type="ECO:0000256" key="2">
    <source>
        <dbReference type="ARBA" id="ARBA00006386"/>
    </source>
</evidence>
<keyword evidence="5 7" id="KW-1133">Transmembrane helix</keyword>
<comment type="subcellular location">
    <subcellularLocation>
        <location evidence="1">Cell membrane</location>
        <topology evidence="1">Multi-pass membrane protein</topology>
    </subcellularLocation>
</comment>
<dbReference type="AlphaFoldDB" id="A0A543CLD6"/>
<keyword evidence="9" id="KW-1185">Reference proteome</keyword>
<feature type="transmembrane region" description="Helical" evidence="7">
    <location>
        <begin position="224"/>
        <end position="251"/>
    </location>
</feature>
<feature type="transmembrane region" description="Helical" evidence="7">
    <location>
        <begin position="33"/>
        <end position="59"/>
    </location>
</feature>
<evidence type="ECO:0000256" key="4">
    <source>
        <dbReference type="ARBA" id="ARBA00022692"/>
    </source>
</evidence>
<evidence type="ECO:0000256" key="3">
    <source>
        <dbReference type="ARBA" id="ARBA00022475"/>
    </source>
</evidence>
<dbReference type="PANTHER" id="PTHR34184:SF4">
    <property type="entry name" value="UPF0718 PROTEIN YCGR"/>
    <property type="match status" value="1"/>
</dbReference>
<sequence length="310" mass="31651">MALVTALIVAAVLLRPALTGLLAHPAAANWATIFVAITIQATPFLVLGVAVSAAIAAFVPPGAIARMLPRRPVLAVPAAAAAGAALPGCECGSVPVAARLVSIGVTPAAAFAFLLSAPAINPVVLVSTAVAFPGRPMMVLARLSASLVASITMGLLWIARGRDDLLSARRLPVDEEGGRLTRFLATAQHDFLQAGGFLVIGAGAAATLQTLVPRDLVDSIARPGPISVLVLGVLAVLVSLCSEADAFVAAGLKQFSLTARLAFLVVGPMVDVKLFALQAGTFGPRFAWRFSLATFAVAVTSAGLIGWWLL</sequence>
<comment type="similarity">
    <text evidence="2">Belongs to the UPF0718 family.</text>
</comment>
<name>A0A543CLD6_9ACTN</name>
<feature type="transmembrane region" description="Helical" evidence="7">
    <location>
        <begin position="257"/>
        <end position="276"/>
    </location>
</feature>
<organism evidence="8 9">
    <name type="scientific">Actinoallomurus bryophytorum</name>
    <dbReference type="NCBI Taxonomy" id="1490222"/>
    <lineage>
        <taxon>Bacteria</taxon>
        <taxon>Bacillati</taxon>
        <taxon>Actinomycetota</taxon>
        <taxon>Actinomycetes</taxon>
        <taxon>Streptosporangiales</taxon>
        <taxon>Thermomonosporaceae</taxon>
        <taxon>Actinoallomurus</taxon>
    </lineage>
</organism>
<dbReference type="Proteomes" id="UP000316096">
    <property type="component" value="Unassembled WGS sequence"/>
</dbReference>
<feature type="transmembrane region" description="Helical" evidence="7">
    <location>
        <begin position="71"/>
        <end position="88"/>
    </location>
</feature>
<keyword evidence="6 7" id="KW-0472">Membrane</keyword>
<protein>
    <recommendedName>
        <fullName evidence="10">Permease</fullName>
    </recommendedName>
</protein>
<evidence type="ECO:0000256" key="1">
    <source>
        <dbReference type="ARBA" id="ARBA00004651"/>
    </source>
</evidence>
<evidence type="ECO:0000313" key="8">
    <source>
        <dbReference type="EMBL" id="TQL97895.1"/>
    </source>
</evidence>
<feature type="transmembrane region" description="Helical" evidence="7">
    <location>
        <begin position="108"/>
        <end position="132"/>
    </location>
</feature>
<keyword evidence="3" id="KW-1003">Cell membrane</keyword>
<dbReference type="Pfam" id="PF03773">
    <property type="entry name" value="ArsP_1"/>
    <property type="match status" value="1"/>
</dbReference>
<gene>
    <name evidence="8" type="ORF">FB559_3506</name>
</gene>
<feature type="transmembrane region" description="Helical" evidence="7">
    <location>
        <begin position="191"/>
        <end position="212"/>
    </location>
</feature>